<name>A0A1D1ZMN9_AUXPR</name>
<feature type="compositionally biased region" description="Gly residues" evidence="1">
    <location>
        <begin position="246"/>
        <end position="257"/>
    </location>
</feature>
<evidence type="ECO:0000256" key="1">
    <source>
        <dbReference type="SAM" id="MobiDB-lite"/>
    </source>
</evidence>
<dbReference type="EMBL" id="GDKF01010358">
    <property type="protein sequence ID" value="JAT68264.1"/>
    <property type="molecule type" value="Transcribed_RNA"/>
</dbReference>
<feature type="compositionally biased region" description="Basic residues" evidence="1">
    <location>
        <begin position="151"/>
        <end position="163"/>
    </location>
</feature>
<sequence>LKRAEMLVQGAVVTAVRTTAVRPPDSCLVSNRRVSSPPLPPQGHGRAAEQLRGGARRHPDHGGPGLLRAAPLRGHAFHGGRGAAHPPAGRRPARGQPGPVPARAHPGAARCHCAQRARLPAGPPHGRGGRVPGRQRAARVRRVCAAGRGQLPRRARARARRPALRAQRGGQPHPLEPHPVPRNGLPRPRAGPGRGVRSRAEGAVRPAHHHPPGEGAGRGGGLRSAGARAGGEGVRARRQRRRRVRGPGGPGRQGGGRPVAWALTVCAPALHERAMLSLNVCPFKLEFSPSLTLFDIYLSLRTCTRSLV</sequence>
<evidence type="ECO:0000313" key="2">
    <source>
        <dbReference type="EMBL" id="JAT68264.1"/>
    </source>
</evidence>
<gene>
    <name evidence="2" type="ORF">g.30392</name>
</gene>
<feature type="compositionally biased region" description="Low complexity" evidence="1">
    <location>
        <begin position="181"/>
        <end position="191"/>
    </location>
</feature>
<feature type="non-terminal residue" evidence="2">
    <location>
        <position position="308"/>
    </location>
</feature>
<organism evidence="2">
    <name type="scientific">Auxenochlorella protothecoides</name>
    <name type="common">Green microalga</name>
    <name type="synonym">Chlorella protothecoides</name>
    <dbReference type="NCBI Taxonomy" id="3075"/>
    <lineage>
        <taxon>Eukaryota</taxon>
        <taxon>Viridiplantae</taxon>
        <taxon>Chlorophyta</taxon>
        <taxon>core chlorophytes</taxon>
        <taxon>Trebouxiophyceae</taxon>
        <taxon>Chlorellales</taxon>
        <taxon>Chlorellaceae</taxon>
        <taxon>Auxenochlorella</taxon>
    </lineage>
</organism>
<reference evidence="2" key="1">
    <citation type="submission" date="2015-08" db="EMBL/GenBank/DDBJ databases">
        <authorList>
            <person name="Babu N.S."/>
            <person name="Beckwith C.J."/>
            <person name="Beseler K.G."/>
            <person name="Brison A."/>
            <person name="Carone J.V."/>
            <person name="Caskin T.P."/>
            <person name="Diamond M."/>
            <person name="Durham M.E."/>
            <person name="Foxe J.M."/>
            <person name="Go M."/>
            <person name="Henderson B.A."/>
            <person name="Jones I.B."/>
            <person name="McGettigan J.A."/>
            <person name="Micheletti S.J."/>
            <person name="Nasrallah M.E."/>
            <person name="Ortiz D."/>
            <person name="Piller C.R."/>
            <person name="Privatt S.R."/>
            <person name="Schneider S.L."/>
            <person name="Sharp S."/>
            <person name="Smith T.C."/>
            <person name="Stanton J.D."/>
            <person name="Ullery H.E."/>
            <person name="Wilson R.J."/>
            <person name="Serrano M.G."/>
            <person name="Buck G."/>
            <person name="Lee V."/>
            <person name="Wang Y."/>
            <person name="Carvalho R."/>
            <person name="Voegtly L."/>
            <person name="Shi R."/>
            <person name="Duckworth R."/>
            <person name="Johnson A."/>
            <person name="Loviza R."/>
            <person name="Walstead R."/>
            <person name="Shah Z."/>
            <person name="Kiflezghi M."/>
            <person name="Wade K."/>
            <person name="Ball S.L."/>
            <person name="Bradley K.W."/>
            <person name="Asai D.J."/>
            <person name="Bowman C.A."/>
            <person name="Russell D.A."/>
            <person name="Pope W.H."/>
            <person name="Jacobs-Sera D."/>
            <person name="Hendrix R.W."/>
            <person name="Hatfull G.F."/>
        </authorList>
    </citation>
    <scope>NUCLEOTIDE SEQUENCE</scope>
</reference>
<feature type="compositionally biased region" description="Gly residues" evidence="1">
    <location>
        <begin position="214"/>
        <end position="233"/>
    </location>
</feature>
<feature type="compositionally biased region" description="Low complexity" evidence="1">
    <location>
        <begin position="94"/>
        <end position="104"/>
    </location>
</feature>
<feature type="compositionally biased region" description="Basic residues" evidence="1">
    <location>
        <begin position="236"/>
        <end position="245"/>
    </location>
</feature>
<proteinExistence type="predicted"/>
<accession>A0A1D1ZMN9</accession>
<feature type="non-terminal residue" evidence="2">
    <location>
        <position position="1"/>
    </location>
</feature>
<feature type="region of interest" description="Disordered" evidence="1">
    <location>
        <begin position="26"/>
        <end position="258"/>
    </location>
</feature>
<dbReference type="AlphaFoldDB" id="A0A1D1ZMN9"/>
<protein>
    <submittedName>
        <fullName evidence="2">Uncharacterized protein</fullName>
    </submittedName>
</protein>